<evidence type="ECO:0000259" key="2">
    <source>
        <dbReference type="Pfam" id="PF13962"/>
    </source>
</evidence>
<keyword evidence="1" id="KW-0472">Membrane</keyword>
<keyword evidence="4" id="KW-1185">Reference proteome</keyword>
<dbReference type="PANTHER" id="PTHR24177:SF470">
    <property type="entry name" value="ANKYRIN REPEAT PROTEIN"/>
    <property type="match status" value="1"/>
</dbReference>
<dbReference type="AlphaFoldDB" id="A0A371DZR1"/>
<gene>
    <name evidence="3" type="ORF">CR513_62683</name>
</gene>
<feature type="transmembrane region" description="Helical" evidence="1">
    <location>
        <begin position="42"/>
        <end position="61"/>
    </location>
</feature>
<dbReference type="EMBL" id="QJKJ01017902">
    <property type="protein sequence ID" value="RDX58033.1"/>
    <property type="molecule type" value="Genomic_DNA"/>
</dbReference>
<sequence>MPPNFYERYNKNGQTAKQVFINTHEKLAKEGGKWLTKTSESCSVVATLVAAVAFTTSTAIPGGPDQNTGFPLLQGRTAFNIFAVASLVALCSSVTALVLFLSILTSRFQEKDFAMDLPRKLLLGLTTLFTSIASILVSFCAGHLFIIEDQLKAAVYPIYAVTLQVFIVQQSYASGNGYGTSAQAYKRYKESSSENSFQNTFKWPQLTIFVDLQFLTLMDTIRGICNFVKTPMKQNSKLVKNPGVEAANSTLFKQLVGSLSVYAREQEK</sequence>
<protein>
    <recommendedName>
        <fullName evidence="2">PGG domain-containing protein</fullName>
    </recommendedName>
</protein>
<feature type="non-terminal residue" evidence="3">
    <location>
        <position position="1"/>
    </location>
</feature>
<dbReference type="OrthoDB" id="20727at2759"/>
<keyword evidence="1" id="KW-1133">Transmembrane helix</keyword>
<evidence type="ECO:0000313" key="4">
    <source>
        <dbReference type="Proteomes" id="UP000257109"/>
    </source>
</evidence>
<proteinExistence type="predicted"/>
<dbReference type="PANTHER" id="PTHR24177">
    <property type="entry name" value="CASKIN"/>
    <property type="match status" value="1"/>
</dbReference>
<dbReference type="STRING" id="157652.A0A371DZR1"/>
<comment type="caution">
    <text evidence="3">The sequence shown here is derived from an EMBL/GenBank/DDBJ whole genome shotgun (WGS) entry which is preliminary data.</text>
</comment>
<feature type="transmembrane region" description="Helical" evidence="1">
    <location>
        <begin position="121"/>
        <end position="146"/>
    </location>
</feature>
<dbReference type="InterPro" id="IPR026961">
    <property type="entry name" value="PGG_dom"/>
</dbReference>
<reference evidence="3" key="1">
    <citation type="submission" date="2018-05" db="EMBL/GenBank/DDBJ databases">
        <title>Draft genome of Mucuna pruriens seed.</title>
        <authorList>
            <person name="Nnadi N.E."/>
            <person name="Vos R."/>
            <person name="Hasami M.H."/>
            <person name="Devisetty U.K."/>
            <person name="Aguiy J.C."/>
        </authorList>
    </citation>
    <scope>NUCLEOTIDE SEQUENCE [LARGE SCALE GENOMIC DNA]</scope>
    <source>
        <strain evidence="3">JCA_2017</strain>
    </source>
</reference>
<evidence type="ECO:0000313" key="3">
    <source>
        <dbReference type="EMBL" id="RDX58033.1"/>
    </source>
</evidence>
<dbReference type="Pfam" id="PF13962">
    <property type="entry name" value="PGG"/>
    <property type="match status" value="1"/>
</dbReference>
<evidence type="ECO:0000256" key="1">
    <source>
        <dbReference type="SAM" id="Phobius"/>
    </source>
</evidence>
<keyword evidence="1" id="KW-0812">Transmembrane</keyword>
<feature type="domain" description="PGG" evidence="2">
    <location>
        <begin position="33"/>
        <end position="144"/>
    </location>
</feature>
<name>A0A371DZR1_MUCPR</name>
<feature type="transmembrane region" description="Helical" evidence="1">
    <location>
        <begin position="81"/>
        <end position="101"/>
    </location>
</feature>
<accession>A0A371DZR1</accession>
<dbReference type="GO" id="GO:0016020">
    <property type="term" value="C:membrane"/>
    <property type="evidence" value="ECO:0007669"/>
    <property type="project" value="TreeGrafter"/>
</dbReference>
<organism evidence="3 4">
    <name type="scientific">Mucuna pruriens</name>
    <name type="common">Velvet bean</name>
    <name type="synonym">Dolichos pruriens</name>
    <dbReference type="NCBI Taxonomy" id="157652"/>
    <lineage>
        <taxon>Eukaryota</taxon>
        <taxon>Viridiplantae</taxon>
        <taxon>Streptophyta</taxon>
        <taxon>Embryophyta</taxon>
        <taxon>Tracheophyta</taxon>
        <taxon>Spermatophyta</taxon>
        <taxon>Magnoliopsida</taxon>
        <taxon>eudicotyledons</taxon>
        <taxon>Gunneridae</taxon>
        <taxon>Pentapetalae</taxon>
        <taxon>rosids</taxon>
        <taxon>fabids</taxon>
        <taxon>Fabales</taxon>
        <taxon>Fabaceae</taxon>
        <taxon>Papilionoideae</taxon>
        <taxon>50 kb inversion clade</taxon>
        <taxon>NPAAA clade</taxon>
        <taxon>indigoferoid/millettioid clade</taxon>
        <taxon>Phaseoleae</taxon>
        <taxon>Mucuna</taxon>
    </lineage>
</organism>
<dbReference type="Proteomes" id="UP000257109">
    <property type="component" value="Unassembled WGS sequence"/>
</dbReference>